<name>A0AAW0A1X7_9AGAR</name>
<dbReference type="Proteomes" id="UP001362999">
    <property type="component" value="Unassembled WGS sequence"/>
</dbReference>
<organism evidence="2 3">
    <name type="scientific">Favolaschia claudopus</name>
    <dbReference type="NCBI Taxonomy" id="2862362"/>
    <lineage>
        <taxon>Eukaryota</taxon>
        <taxon>Fungi</taxon>
        <taxon>Dikarya</taxon>
        <taxon>Basidiomycota</taxon>
        <taxon>Agaricomycotina</taxon>
        <taxon>Agaricomycetes</taxon>
        <taxon>Agaricomycetidae</taxon>
        <taxon>Agaricales</taxon>
        <taxon>Marasmiineae</taxon>
        <taxon>Mycenaceae</taxon>
        <taxon>Favolaschia</taxon>
    </lineage>
</organism>
<feature type="signal peptide" evidence="1">
    <location>
        <begin position="1"/>
        <end position="20"/>
    </location>
</feature>
<keyword evidence="3" id="KW-1185">Reference proteome</keyword>
<protein>
    <submittedName>
        <fullName evidence="2">Uncharacterized protein</fullName>
    </submittedName>
</protein>
<evidence type="ECO:0000313" key="3">
    <source>
        <dbReference type="Proteomes" id="UP001362999"/>
    </source>
</evidence>
<feature type="non-terminal residue" evidence="2">
    <location>
        <position position="102"/>
    </location>
</feature>
<evidence type="ECO:0000313" key="2">
    <source>
        <dbReference type="EMBL" id="KAK6997364.1"/>
    </source>
</evidence>
<dbReference type="EMBL" id="JAWWNJ010000092">
    <property type="protein sequence ID" value="KAK6997364.1"/>
    <property type="molecule type" value="Genomic_DNA"/>
</dbReference>
<keyword evidence="1" id="KW-0732">Signal</keyword>
<proteinExistence type="predicted"/>
<reference evidence="2 3" key="1">
    <citation type="journal article" date="2024" name="J Genomics">
        <title>Draft genome sequencing and assembly of Favolaschia claudopus CIRM-BRFM 2984 isolated from oak limbs.</title>
        <authorList>
            <person name="Navarro D."/>
            <person name="Drula E."/>
            <person name="Chaduli D."/>
            <person name="Cazenave R."/>
            <person name="Ahrendt S."/>
            <person name="Wang J."/>
            <person name="Lipzen A."/>
            <person name="Daum C."/>
            <person name="Barry K."/>
            <person name="Grigoriev I.V."/>
            <person name="Favel A."/>
            <person name="Rosso M.N."/>
            <person name="Martin F."/>
        </authorList>
    </citation>
    <scope>NUCLEOTIDE SEQUENCE [LARGE SCALE GENOMIC DNA]</scope>
    <source>
        <strain evidence="2 3">CIRM-BRFM 2984</strain>
    </source>
</reference>
<gene>
    <name evidence="2" type="ORF">R3P38DRAFT_3064201</name>
</gene>
<comment type="caution">
    <text evidence="2">The sequence shown here is derived from an EMBL/GenBank/DDBJ whole genome shotgun (WGS) entry which is preliminary data.</text>
</comment>
<dbReference type="AlphaFoldDB" id="A0AAW0A1X7"/>
<accession>A0AAW0A1X7</accession>
<evidence type="ECO:0000256" key="1">
    <source>
        <dbReference type="SAM" id="SignalP"/>
    </source>
</evidence>
<sequence>MKLLAVVALLAATTSLPAYAVPIPEIEIISPYMTQFAQRTAAAGLVSRIPGVVRVERAHDDDIFLTRALEDTIFMSSHEVIAAQRSRLTPLPNEDATEAFES</sequence>
<feature type="chain" id="PRO_5043362237" evidence="1">
    <location>
        <begin position="21"/>
        <end position="102"/>
    </location>
</feature>